<reference evidence="5 6" key="1">
    <citation type="submission" date="2016-10" db="EMBL/GenBank/DDBJ databases">
        <authorList>
            <person name="de Groot N.N."/>
        </authorList>
    </citation>
    <scope>NUCLEOTIDE SEQUENCE [LARGE SCALE GENOMIC DNA]</scope>
    <source>
        <strain evidence="5 6">CGMCC 1.9159</strain>
    </source>
</reference>
<gene>
    <name evidence="5" type="ORF">SAMN04488242_0663</name>
</gene>
<dbReference type="PANTHER" id="PTHR43408:SF2">
    <property type="entry name" value="FMN REDUCTASE (NADPH)"/>
    <property type="match status" value="1"/>
</dbReference>
<dbReference type="GO" id="GO:0016491">
    <property type="term" value="F:oxidoreductase activity"/>
    <property type="evidence" value="ECO:0007669"/>
    <property type="project" value="UniProtKB-KW"/>
</dbReference>
<keyword evidence="2" id="KW-0288">FMN</keyword>
<evidence type="ECO:0000313" key="5">
    <source>
        <dbReference type="EMBL" id="SDL19013.1"/>
    </source>
</evidence>
<dbReference type="PANTHER" id="PTHR43408">
    <property type="entry name" value="FMN REDUCTASE (NADPH)"/>
    <property type="match status" value="1"/>
</dbReference>
<dbReference type="EMBL" id="FNGP01000001">
    <property type="protein sequence ID" value="SDL19013.1"/>
    <property type="molecule type" value="Genomic_DNA"/>
</dbReference>
<evidence type="ECO:0000259" key="4">
    <source>
        <dbReference type="Pfam" id="PF03358"/>
    </source>
</evidence>
<evidence type="ECO:0000256" key="3">
    <source>
        <dbReference type="ARBA" id="ARBA00023002"/>
    </source>
</evidence>
<keyword evidence="3" id="KW-0560">Oxidoreductase</keyword>
<organism evidence="5 6">
    <name type="scientific">Tessaracoccus oleiagri</name>
    <dbReference type="NCBI Taxonomy" id="686624"/>
    <lineage>
        <taxon>Bacteria</taxon>
        <taxon>Bacillati</taxon>
        <taxon>Actinomycetota</taxon>
        <taxon>Actinomycetes</taxon>
        <taxon>Propionibacteriales</taxon>
        <taxon>Propionibacteriaceae</taxon>
        <taxon>Tessaracoccus</taxon>
    </lineage>
</organism>
<keyword evidence="1" id="KW-0285">Flavoprotein</keyword>
<dbReference type="Gene3D" id="3.40.50.360">
    <property type="match status" value="1"/>
</dbReference>
<proteinExistence type="predicted"/>
<dbReference type="Pfam" id="PF03358">
    <property type="entry name" value="FMN_red"/>
    <property type="match status" value="1"/>
</dbReference>
<dbReference type="NCBIfam" id="TIGR04037">
    <property type="entry name" value="LLM_duo_CE1759"/>
    <property type="match status" value="1"/>
</dbReference>
<keyword evidence="6" id="KW-1185">Reference proteome</keyword>
<accession>A0A1G9I2H2</accession>
<protein>
    <submittedName>
        <fullName evidence="5">FMN reductase</fullName>
    </submittedName>
</protein>
<dbReference type="Proteomes" id="UP000199475">
    <property type="component" value="Unassembled WGS sequence"/>
</dbReference>
<evidence type="ECO:0000313" key="6">
    <source>
        <dbReference type="Proteomes" id="UP000199475"/>
    </source>
</evidence>
<feature type="domain" description="NADPH-dependent FMN reductase-like" evidence="4">
    <location>
        <begin position="3"/>
        <end position="151"/>
    </location>
</feature>
<sequence length="199" mass="21313">MRNIIAISGGLSTPSSSRTLAEDLGREAVESLRSRGEQAAVELVELRDHAHAIMDNMLTGFPTGEFAELMERLVEADAIIVVTPTFSAGISGLVKSFFDVVEKEKLEGMPVLMAATGGTERHSLVIEYAMRPLFAYLKAIPVGTGVYAATSDFGGEGAAALRGRVQRAATELADVVAGAPRRVKQDDFVDFETLLRRSA</sequence>
<dbReference type="InterPro" id="IPR023932">
    <property type="entry name" value="CE1759_FMN_reduct"/>
</dbReference>
<dbReference type="InterPro" id="IPR029039">
    <property type="entry name" value="Flavoprotein-like_sf"/>
</dbReference>
<dbReference type="InterPro" id="IPR005025">
    <property type="entry name" value="FMN_Rdtase-like_dom"/>
</dbReference>
<dbReference type="InterPro" id="IPR051814">
    <property type="entry name" value="NAD(P)H-dep_FMN_reductase"/>
</dbReference>
<evidence type="ECO:0000256" key="1">
    <source>
        <dbReference type="ARBA" id="ARBA00022630"/>
    </source>
</evidence>
<dbReference type="AlphaFoldDB" id="A0A1G9I2H2"/>
<dbReference type="OrthoDB" id="1643408at2"/>
<evidence type="ECO:0000256" key="2">
    <source>
        <dbReference type="ARBA" id="ARBA00022643"/>
    </source>
</evidence>
<dbReference type="SUPFAM" id="SSF52218">
    <property type="entry name" value="Flavoproteins"/>
    <property type="match status" value="1"/>
</dbReference>
<dbReference type="RefSeq" id="WP_093248873.1">
    <property type="nucleotide sequence ID" value="NZ_FNGP01000001.1"/>
</dbReference>
<dbReference type="STRING" id="686624.SAMN04488242_0663"/>
<name>A0A1G9I2H2_9ACTN</name>